<keyword evidence="2" id="KW-1133">Transmembrane helix</keyword>
<dbReference type="EMBL" id="FUXA01000008">
    <property type="protein sequence ID" value="SJZ75363.1"/>
    <property type="molecule type" value="Genomic_DNA"/>
</dbReference>
<protein>
    <submittedName>
        <fullName evidence="3">Uncharacterized protein</fullName>
    </submittedName>
</protein>
<keyword evidence="2" id="KW-0472">Membrane</keyword>
<name>A0A1T4N854_9FIRM</name>
<evidence type="ECO:0000256" key="1">
    <source>
        <dbReference type="SAM" id="MobiDB-lite"/>
    </source>
</evidence>
<feature type="region of interest" description="Disordered" evidence="1">
    <location>
        <begin position="276"/>
        <end position="343"/>
    </location>
</feature>
<dbReference type="Proteomes" id="UP000189857">
    <property type="component" value="Unassembled WGS sequence"/>
</dbReference>
<feature type="transmembrane region" description="Helical" evidence="2">
    <location>
        <begin position="31"/>
        <end position="49"/>
    </location>
</feature>
<organism evidence="3 4">
    <name type="scientific">Eubacterium ruminantium</name>
    <dbReference type="NCBI Taxonomy" id="42322"/>
    <lineage>
        <taxon>Bacteria</taxon>
        <taxon>Bacillati</taxon>
        <taxon>Bacillota</taxon>
        <taxon>Clostridia</taxon>
        <taxon>Eubacteriales</taxon>
        <taxon>Eubacteriaceae</taxon>
        <taxon>Eubacterium</taxon>
    </lineage>
</organism>
<sequence length="390" mass="44772">MGLIIFLIIFYNLIAKNNPKMHDKVKKRMPLLIFLFFMFECLKFSGALLGSIFGEILALGIVASPFIVFGWLIKKIVSRGKRENSEEYKSVREEAREDINLTDSVPKRRKIVQKFSSDYSLNLTVEQIDNIVEASYTSYYWQREIFDMTKNYKFASQWYSGGSPWLRIYLYVFPVMDISSDFRRQDQIVEDTLCSIFKDIDPKSCYSVDDCIKKINDKYLTRFDEKSFMVAYRFLKSRKHNFKLPEIENNILKNESEIDDLTEKYKEFDYPEADYESDGMINASDSNVSRNKSPRKKASRNSNSKDIISDDATSDGIISNDIASDNASSDRFASNNRTSSDSINMSSINIEDIIKSGKLSDQEVLDLLKKVYGTDDNGSDSSSDDSVAGN</sequence>
<evidence type="ECO:0000313" key="4">
    <source>
        <dbReference type="Proteomes" id="UP000189857"/>
    </source>
</evidence>
<feature type="transmembrane region" description="Helical" evidence="2">
    <location>
        <begin position="56"/>
        <end position="73"/>
    </location>
</feature>
<keyword evidence="4" id="KW-1185">Reference proteome</keyword>
<reference evidence="3 4" key="1">
    <citation type="submission" date="2017-02" db="EMBL/GenBank/DDBJ databases">
        <authorList>
            <person name="Peterson S.W."/>
        </authorList>
    </citation>
    <scope>NUCLEOTIDE SEQUENCE [LARGE SCALE GENOMIC DNA]</scope>
    <source>
        <strain evidence="3 4">ATCC 17233</strain>
    </source>
</reference>
<accession>A0A1T4N854</accession>
<proteinExistence type="predicted"/>
<feature type="compositionally biased region" description="Low complexity" evidence="1">
    <location>
        <begin position="375"/>
        <end position="390"/>
    </location>
</feature>
<feature type="compositionally biased region" description="Low complexity" evidence="1">
    <location>
        <begin position="317"/>
        <end position="330"/>
    </location>
</feature>
<gene>
    <name evidence="3" type="ORF">SAMN02745110_01518</name>
</gene>
<evidence type="ECO:0000313" key="3">
    <source>
        <dbReference type="EMBL" id="SJZ75363.1"/>
    </source>
</evidence>
<dbReference type="AlphaFoldDB" id="A0A1T4N854"/>
<evidence type="ECO:0000256" key="2">
    <source>
        <dbReference type="SAM" id="Phobius"/>
    </source>
</evidence>
<feature type="region of interest" description="Disordered" evidence="1">
    <location>
        <begin position="371"/>
        <end position="390"/>
    </location>
</feature>
<keyword evidence="2" id="KW-0812">Transmembrane</keyword>